<dbReference type="Pfam" id="PF01074">
    <property type="entry name" value="Glyco_hydro_38N"/>
    <property type="match status" value="1"/>
</dbReference>
<protein>
    <recommendedName>
        <fullName evidence="3">Glycoside hydrolase family 38 central domain-containing protein</fullName>
    </recommendedName>
</protein>
<dbReference type="SMART" id="SM00872">
    <property type="entry name" value="Alpha-mann_mid"/>
    <property type="match status" value="1"/>
</dbReference>
<dbReference type="AlphaFoldDB" id="A0A8S1Q0Q9"/>
<sequence>MFLVLILLLKTQGYYLGQVSQIGSDLLEVYLFPHSHNDVGWLKTMNEYYNDYHGVKQIINSYIEELIKDRQKHFSQVEVVYFKKWWNEQNNTMKDIIKQLINNQQIEFLSGGWCMNDEATAYYEDIIDQMTLGHKFLLQNFNYTPSVGWQIDTFGHSHTQALFSSMMGFNAWFLGRIDQQNRQERDKQKALEFIIHSDQENSIFTHINYYGFYSSPKGFDFDISNPNRQYVSNENLELKSEGFDQYFKQQSKYYRGKILAHTLGMDFEWSNASSYFQQMDRIIYFVNNNTEKFKMSIQYATPQQYIQILNQQNITYPNQEEDFFPYSDHPHEYWSGFYSSRPYFKRYVKKMGRYFQQVKRFYSIIKMNNICKNICDESSISELAEALGTAQHHDAITGTAKQYVIDDYINQIKKAHLKMNNQIYSILNYLSNTSSTFHLLCHFNESDSCDSLVKPLSQNQSVIVTIIDTKINNEGNEYLKISIPTNISITVKDEIGNLIEGEIICINNQCILYLLRKIDNSKLLHKIHITVCSNNDTNIVRLEPKFIEINKDTKIFDKFYLLYKAYLSNSSSLSSGAYIFKPNGNAQDYGDYLSAIQFTGKMIQQIYIEKTTLKVWITKFKDQNIFSIDTFLDSVDISDLNGKEIVFQIYSDIQNNGVFYTDSNGLKLQKRIINHRDSWNVKMKEKIAGNYFPVNGVIMIVDNFGKQSCAILNDRAQGGSSLSEGVIELMLQRRLVRDDNKGLSEVLDEQEIYNGIKVGQKQMISHTVIFYNHQDQPNLIREFQYKQDLQPLLYFSTQNSITYSSLLDIFQGFLIKNSDLNLGKLYIEPWLEENQYLVRVHNMREEGILKLNFPKGLKFLETTLTGNQDLKIWKNKRLKWNESHTTKQSEYYQDDEVGPMKIKTWIVTI</sequence>
<dbReference type="GO" id="GO:0006013">
    <property type="term" value="P:mannose metabolic process"/>
    <property type="evidence" value="ECO:0007669"/>
    <property type="project" value="InterPro"/>
</dbReference>
<organism evidence="4 5">
    <name type="scientific">Paramecium sonneborni</name>
    <dbReference type="NCBI Taxonomy" id="65129"/>
    <lineage>
        <taxon>Eukaryota</taxon>
        <taxon>Sar</taxon>
        <taxon>Alveolata</taxon>
        <taxon>Ciliophora</taxon>
        <taxon>Intramacronucleata</taxon>
        <taxon>Oligohymenophorea</taxon>
        <taxon>Peniculida</taxon>
        <taxon>Parameciidae</taxon>
        <taxon>Paramecium</taxon>
    </lineage>
</organism>
<dbReference type="InterPro" id="IPR011682">
    <property type="entry name" value="Glyco_hydro_38_C"/>
</dbReference>
<dbReference type="InterPro" id="IPR015341">
    <property type="entry name" value="Glyco_hydro_38_cen"/>
</dbReference>
<keyword evidence="1" id="KW-1015">Disulfide bond</keyword>
<comment type="caution">
    <text evidence="4">The sequence shown here is derived from an EMBL/GenBank/DDBJ whole genome shotgun (WGS) entry which is preliminary data.</text>
</comment>
<dbReference type="Pfam" id="PF07748">
    <property type="entry name" value="Glyco_hydro_38C"/>
    <property type="match status" value="1"/>
</dbReference>
<dbReference type="Pfam" id="PF09261">
    <property type="entry name" value="Alpha-mann_mid"/>
    <property type="match status" value="1"/>
</dbReference>
<dbReference type="EMBL" id="CAJJDN010000093">
    <property type="protein sequence ID" value="CAD8109144.1"/>
    <property type="molecule type" value="Genomic_DNA"/>
</dbReference>
<evidence type="ECO:0000256" key="1">
    <source>
        <dbReference type="ARBA" id="ARBA00023157"/>
    </source>
</evidence>
<feature type="signal peptide" evidence="2">
    <location>
        <begin position="1"/>
        <end position="17"/>
    </location>
</feature>
<dbReference type="GO" id="GO:0004559">
    <property type="term" value="F:alpha-mannosidase activity"/>
    <property type="evidence" value="ECO:0007669"/>
    <property type="project" value="InterPro"/>
</dbReference>
<dbReference type="PANTHER" id="PTHR11607">
    <property type="entry name" value="ALPHA-MANNOSIDASE"/>
    <property type="match status" value="1"/>
</dbReference>
<dbReference type="FunFam" id="3.20.110.10:FF:000013">
    <property type="entry name" value="Uncharacterized protein"/>
    <property type="match status" value="1"/>
</dbReference>
<dbReference type="OrthoDB" id="441398at2759"/>
<evidence type="ECO:0000256" key="2">
    <source>
        <dbReference type="SAM" id="SignalP"/>
    </source>
</evidence>
<dbReference type="Proteomes" id="UP000692954">
    <property type="component" value="Unassembled WGS sequence"/>
</dbReference>
<dbReference type="FunFam" id="1.20.1270.50:FF:000002">
    <property type="entry name" value="Alpha-mannosidase"/>
    <property type="match status" value="1"/>
</dbReference>
<evidence type="ECO:0000259" key="3">
    <source>
        <dbReference type="SMART" id="SM00872"/>
    </source>
</evidence>
<name>A0A8S1Q0Q9_9CILI</name>
<gene>
    <name evidence="4" type="ORF">PSON_ATCC_30995.1.T0930020</name>
</gene>
<keyword evidence="2" id="KW-0732">Signal</keyword>
<feature type="domain" description="Glycoside hydrolase family 38 central" evidence="3">
    <location>
        <begin position="332"/>
        <end position="412"/>
    </location>
</feature>
<dbReference type="PANTHER" id="PTHR11607:SF3">
    <property type="entry name" value="LYSOSOMAL ALPHA-MANNOSIDASE"/>
    <property type="match status" value="1"/>
</dbReference>
<feature type="chain" id="PRO_5035813042" description="Glycoside hydrolase family 38 central domain-containing protein" evidence="2">
    <location>
        <begin position="18"/>
        <end position="909"/>
    </location>
</feature>
<evidence type="ECO:0000313" key="5">
    <source>
        <dbReference type="Proteomes" id="UP000692954"/>
    </source>
</evidence>
<keyword evidence="5" id="KW-1185">Reference proteome</keyword>
<dbReference type="FunFam" id="1.20.1270.50:FF:000003">
    <property type="entry name" value="Alpha-mannosidase"/>
    <property type="match status" value="1"/>
</dbReference>
<reference evidence="4" key="1">
    <citation type="submission" date="2021-01" db="EMBL/GenBank/DDBJ databases">
        <authorList>
            <consortium name="Genoscope - CEA"/>
            <person name="William W."/>
        </authorList>
    </citation>
    <scope>NUCLEOTIDE SEQUENCE</scope>
</reference>
<accession>A0A8S1Q0Q9</accession>
<dbReference type="InterPro" id="IPR000602">
    <property type="entry name" value="Glyco_hydro_38_N"/>
</dbReference>
<dbReference type="InterPro" id="IPR050843">
    <property type="entry name" value="Glycosyl_Hydrlase_38"/>
</dbReference>
<evidence type="ECO:0000313" key="4">
    <source>
        <dbReference type="EMBL" id="CAD8109144.1"/>
    </source>
</evidence>
<dbReference type="FunFam" id="2.70.98.30:FF:000011">
    <property type="entry name" value="Uncharacterized protein"/>
    <property type="match status" value="1"/>
</dbReference>
<proteinExistence type="predicted"/>